<dbReference type="Pfam" id="PF03024">
    <property type="entry name" value="Folate_rec"/>
    <property type="match status" value="1"/>
</dbReference>
<dbReference type="AlphaFoldDB" id="A0A9W3B1Q6"/>
<dbReference type="InterPro" id="IPR018143">
    <property type="entry name" value="Folate_rcpt-like"/>
</dbReference>
<gene>
    <name evidence="8" type="primary">LOC106057372</name>
</gene>
<evidence type="ECO:0000256" key="3">
    <source>
        <dbReference type="ARBA" id="ARBA00023157"/>
    </source>
</evidence>
<dbReference type="InterPro" id="IPR004269">
    <property type="entry name" value="Folate_rcpt"/>
</dbReference>
<dbReference type="OMA" id="KDDFTCK"/>
<keyword evidence="4" id="KW-0472">Membrane</keyword>
<accession>A0A9W3B1Q6</accession>
<comment type="similarity">
    <text evidence="1">Belongs to the folate receptor family.</text>
</comment>
<sequence>MCLVEFASHKMFTFLLHFGLLVHFLSTQVCARLDTLSTVDEYMDICMDAQNHKKKPGPEPGLLKEFCSPWANRSCCTYSTAEGIHFNPKWLNFDWNHCQALSPQCREKFIMDLCFYECSPNVGPWLVKDSKKIRNERFKDVPLCSKECDRWWYSCENDFTCVKNWAVEFDWSKGVNKCPEGSECKPFNKLFKNSRDFCENLMGGSFKVASDTEDCFYLWFNSGDPNTNERVARKRAAELVGSGVRTSLNFIWVLLALFVSLNVSFLFSII</sequence>
<reference evidence="8" key="1">
    <citation type="submission" date="2025-08" db="UniProtKB">
        <authorList>
            <consortium name="RefSeq"/>
        </authorList>
    </citation>
    <scope>IDENTIFICATION</scope>
</reference>
<evidence type="ECO:0000256" key="4">
    <source>
        <dbReference type="SAM" id="Phobius"/>
    </source>
</evidence>
<evidence type="ECO:0000256" key="2">
    <source>
        <dbReference type="ARBA" id="ARBA00022729"/>
    </source>
</evidence>
<dbReference type="GO" id="GO:0038023">
    <property type="term" value="F:signaling receptor activity"/>
    <property type="evidence" value="ECO:0007669"/>
    <property type="project" value="TreeGrafter"/>
</dbReference>
<organism evidence="7 8">
    <name type="scientific">Biomphalaria glabrata</name>
    <name type="common">Bloodfluke planorb</name>
    <name type="synonym">Freshwater snail</name>
    <dbReference type="NCBI Taxonomy" id="6526"/>
    <lineage>
        <taxon>Eukaryota</taxon>
        <taxon>Metazoa</taxon>
        <taxon>Spiralia</taxon>
        <taxon>Lophotrochozoa</taxon>
        <taxon>Mollusca</taxon>
        <taxon>Gastropoda</taxon>
        <taxon>Heterobranchia</taxon>
        <taxon>Euthyneura</taxon>
        <taxon>Panpulmonata</taxon>
        <taxon>Hygrophila</taxon>
        <taxon>Lymnaeoidea</taxon>
        <taxon>Planorbidae</taxon>
        <taxon>Biomphalaria</taxon>
    </lineage>
</organism>
<keyword evidence="2 5" id="KW-0732">Signal</keyword>
<feature type="transmembrane region" description="Helical" evidence="4">
    <location>
        <begin position="250"/>
        <end position="269"/>
    </location>
</feature>
<dbReference type="RefSeq" id="XP_055893375.1">
    <property type="nucleotide sequence ID" value="XM_056037400.1"/>
</dbReference>
<keyword evidence="7" id="KW-1185">Reference proteome</keyword>
<dbReference type="Proteomes" id="UP001165740">
    <property type="component" value="Chromosome 8"/>
</dbReference>
<dbReference type="GeneID" id="106057372"/>
<feature type="chain" id="PRO_5040996775" evidence="5">
    <location>
        <begin position="32"/>
        <end position="270"/>
    </location>
</feature>
<evidence type="ECO:0000259" key="6">
    <source>
        <dbReference type="Pfam" id="PF03024"/>
    </source>
</evidence>
<evidence type="ECO:0000313" key="8">
    <source>
        <dbReference type="RefSeq" id="XP_055893375.1"/>
    </source>
</evidence>
<feature type="domain" description="Folate receptor-like" evidence="6">
    <location>
        <begin position="45"/>
        <end position="215"/>
    </location>
</feature>
<feature type="signal peptide" evidence="5">
    <location>
        <begin position="1"/>
        <end position="31"/>
    </location>
</feature>
<evidence type="ECO:0000256" key="5">
    <source>
        <dbReference type="SAM" id="SignalP"/>
    </source>
</evidence>
<dbReference type="PANTHER" id="PTHR10517:SF14">
    <property type="entry name" value="FOLATE RECEPTOR 1-RELATED"/>
    <property type="match status" value="1"/>
</dbReference>
<dbReference type="PANTHER" id="PTHR10517">
    <property type="entry name" value="FOLATE RECEPTOR"/>
    <property type="match status" value="1"/>
</dbReference>
<dbReference type="OrthoDB" id="567542at2759"/>
<evidence type="ECO:0000313" key="7">
    <source>
        <dbReference type="Proteomes" id="UP001165740"/>
    </source>
</evidence>
<protein>
    <submittedName>
        <fullName evidence="8">Folate receptor alpha-like isoform X1</fullName>
    </submittedName>
</protein>
<keyword evidence="3" id="KW-1015">Disulfide bond</keyword>
<name>A0A9W3B1Q6_BIOGL</name>
<proteinExistence type="inferred from homology"/>
<evidence type="ECO:0000256" key="1">
    <source>
        <dbReference type="ARBA" id="ARBA00007932"/>
    </source>
</evidence>
<keyword evidence="4" id="KW-1133">Transmembrane helix</keyword>
<dbReference type="GO" id="GO:0009897">
    <property type="term" value="C:external side of plasma membrane"/>
    <property type="evidence" value="ECO:0007669"/>
    <property type="project" value="TreeGrafter"/>
</dbReference>
<keyword evidence="4" id="KW-0812">Transmembrane</keyword>